<evidence type="ECO:0000256" key="2">
    <source>
        <dbReference type="SAM" id="SignalP"/>
    </source>
</evidence>
<keyword evidence="2" id="KW-0732">Signal</keyword>
<name>A0A023FGD6_AMBCJ</name>
<dbReference type="InterPro" id="IPR020234">
    <property type="entry name" value="Mite_allergen_group-7"/>
</dbReference>
<feature type="compositionally biased region" description="Gly residues" evidence="1">
    <location>
        <begin position="324"/>
        <end position="355"/>
    </location>
</feature>
<feature type="signal peptide" evidence="2">
    <location>
        <begin position="1"/>
        <end position="17"/>
    </location>
</feature>
<dbReference type="Pfam" id="PF16984">
    <property type="entry name" value="Grp7_allergen"/>
    <property type="match status" value="1"/>
</dbReference>
<sequence>MRTTAILLLLCLAGAYGQKGAIGGQTQVGGGGGSLDIGVGGGGGEGGGGIDGGSEGGISGGAGGPSGGIGGGITGGIGGGSIGGGSSGGGIGGGQQGGLDLFTLVSRQIILAYGMDPLRLPNLDLPFKGILGKSGSVHTYNTLVFGLSHVERTGPCFVTADETGMKVGLDLGIRNVVANSTAKLNFRSRRLRKTQVQVMATVKRARAVLLISQTGPHEIHVKDFKMVKLDGFKLYIRPLGKVSPLVRPFLGAARKFLEIAVHRRLEKSVRDALDHQIKNVLAFLQRQAQSRPQPQLPSFPSDSGIGGGIGGGVGGGIGGGQNEIGGGSIGIGGGQEGGIGGGIGGGSGGPSGGVQTGPTQGQIGLKGAV</sequence>
<dbReference type="Gene3D" id="3.15.10.50">
    <property type="match status" value="1"/>
</dbReference>
<dbReference type="EMBL" id="GBBK01004684">
    <property type="protein sequence ID" value="JAC19798.1"/>
    <property type="molecule type" value="mRNA"/>
</dbReference>
<organism evidence="3">
    <name type="scientific">Amblyomma cajennense</name>
    <name type="common">Cayenne tick</name>
    <name type="synonym">Acarus cajennensis</name>
    <dbReference type="NCBI Taxonomy" id="34607"/>
    <lineage>
        <taxon>Eukaryota</taxon>
        <taxon>Metazoa</taxon>
        <taxon>Ecdysozoa</taxon>
        <taxon>Arthropoda</taxon>
        <taxon>Chelicerata</taxon>
        <taxon>Arachnida</taxon>
        <taxon>Acari</taxon>
        <taxon>Parasitiformes</taxon>
        <taxon>Ixodida</taxon>
        <taxon>Ixodoidea</taxon>
        <taxon>Ixodidae</taxon>
        <taxon>Amblyomminae</taxon>
        <taxon>Amblyomma</taxon>
    </lineage>
</organism>
<feature type="chain" id="PRO_5001520920" evidence="2">
    <location>
        <begin position="18"/>
        <end position="369"/>
    </location>
</feature>
<dbReference type="AlphaFoldDB" id="A0A023FGD6"/>
<evidence type="ECO:0000313" key="3">
    <source>
        <dbReference type="EMBL" id="JAC19798.1"/>
    </source>
</evidence>
<protein>
    <submittedName>
        <fullName evidence="3">Putative glycine-rich cell wall structural protein</fullName>
    </submittedName>
</protein>
<reference evidence="3" key="1">
    <citation type="submission" date="2014-03" db="EMBL/GenBank/DDBJ databases">
        <title>The sialotranscriptome of Amblyomma triste, Amblyomma parvum and Amblyomma cajennense ticks, uncovered by 454-based RNA-seq.</title>
        <authorList>
            <person name="Garcia G.R."/>
            <person name="Gardinassi L.G."/>
            <person name="Ribeiro J.M."/>
            <person name="Anatriello E."/>
            <person name="Ferreira B.R."/>
            <person name="Moreira H.N."/>
            <person name="Mafra C."/>
            <person name="Olegario M.M."/>
            <person name="Szabo P.J."/>
            <person name="Miranda-Santos I.K."/>
            <person name="Maruyama S.R."/>
        </authorList>
    </citation>
    <scope>NUCLEOTIDE SEQUENCE</scope>
    <source>
        <strain evidence="3">Uberlandia</strain>
        <tissue evidence="3">Salivary glands</tissue>
    </source>
</reference>
<feature type="region of interest" description="Disordered" evidence="1">
    <location>
        <begin position="324"/>
        <end position="369"/>
    </location>
</feature>
<dbReference type="InterPro" id="IPR038602">
    <property type="entry name" value="Mite_allergen_7_sf"/>
</dbReference>
<accession>A0A023FGD6</accession>
<evidence type="ECO:0000256" key="1">
    <source>
        <dbReference type="SAM" id="MobiDB-lite"/>
    </source>
</evidence>
<proteinExistence type="evidence at transcript level"/>